<keyword evidence="3 8" id="KW-0812">Transmembrane</keyword>
<evidence type="ECO:0000256" key="2">
    <source>
        <dbReference type="ARBA" id="ARBA00022606"/>
    </source>
</evidence>
<keyword evidence="10" id="KW-1185">Reference proteome</keyword>
<feature type="transmembrane region" description="Helical" evidence="8">
    <location>
        <begin position="143"/>
        <end position="165"/>
    </location>
</feature>
<feature type="transmembrane region" description="Helical" evidence="8">
    <location>
        <begin position="205"/>
        <end position="228"/>
    </location>
</feature>
<dbReference type="RefSeq" id="XP_013885094.1">
    <property type="nucleotide sequence ID" value="XM_014029640.1"/>
</dbReference>
<keyword evidence="7" id="KW-0807">Transducer</keyword>
<dbReference type="InterPro" id="IPR017452">
    <property type="entry name" value="GPCR_Rhodpsn_7TM"/>
</dbReference>
<evidence type="ECO:0000256" key="5">
    <source>
        <dbReference type="ARBA" id="ARBA00022989"/>
    </source>
</evidence>
<feature type="transmembrane region" description="Helical" evidence="8">
    <location>
        <begin position="62"/>
        <end position="83"/>
    </location>
</feature>
<dbReference type="GeneID" id="106533373"/>
<evidence type="ECO:0000256" key="3">
    <source>
        <dbReference type="ARBA" id="ARBA00022692"/>
    </source>
</evidence>
<dbReference type="GO" id="GO:0004984">
    <property type="term" value="F:olfactory receptor activity"/>
    <property type="evidence" value="ECO:0007669"/>
    <property type="project" value="InterPro"/>
</dbReference>
<evidence type="ECO:0000256" key="7">
    <source>
        <dbReference type="ARBA" id="ARBA00023224"/>
    </source>
</evidence>
<feature type="transmembrane region" description="Helical" evidence="8">
    <location>
        <begin position="240"/>
        <end position="262"/>
    </location>
</feature>
<dbReference type="InterPro" id="IPR000276">
    <property type="entry name" value="GPCR_Rhodpsn"/>
</dbReference>
<evidence type="ECO:0000256" key="1">
    <source>
        <dbReference type="ARBA" id="ARBA00004141"/>
    </source>
</evidence>
<evidence type="ECO:0000313" key="11">
    <source>
        <dbReference type="RefSeq" id="XP_013885094.1"/>
    </source>
</evidence>
<keyword evidence="2" id="KW-0716">Sensory transduction</keyword>
<dbReference type="SUPFAM" id="SSF81321">
    <property type="entry name" value="Family A G protein-coupled receptor-like"/>
    <property type="match status" value="1"/>
</dbReference>
<dbReference type="OrthoDB" id="5969463at2759"/>
<evidence type="ECO:0000259" key="9">
    <source>
        <dbReference type="PROSITE" id="PS50262"/>
    </source>
</evidence>
<organism evidence="10 11">
    <name type="scientific">Austrofundulus limnaeus</name>
    <name type="common">Annual killifish</name>
    <dbReference type="NCBI Taxonomy" id="52670"/>
    <lineage>
        <taxon>Eukaryota</taxon>
        <taxon>Metazoa</taxon>
        <taxon>Chordata</taxon>
        <taxon>Craniata</taxon>
        <taxon>Vertebrata</taxon>
        <taxon>Euteleostomi</taxon>
        <taxon>Actinopterygii</taxon>
        <taxon>Neopterygii</taxon>
        <taxon>Teleostei</taxon>
        <taxon>Neoteleostei</taxon>
        <taxon>Acanthomorphata</taxon>
        <taxon>Ovalentaria</taxon>
        <taxon>Atherinomorphae</taxon>
        <taxon>Cyprinodontiformes</taxon>
        <taxon>Rivulidae</taxon>
        <taxon>Austrofundulus</taxon>
    </lineage>
</organism>
<dbReference type="Pfam" id="PF13853">
    <property type="entry name" value="7tm_4"/>
    <property type="match status" value="1"/>
</dbReference>
<dbReference type="InterPro" id="IPR050402">
    <property type="entry name" value="OR51/52/56-like"/>
</dbReference>
<evidence type="ECO:0000313" key="10">
    <source>
        <dbReference type="Proteomes" id="UP000192220"/>
    </source>
</evidence>
<feature type="transmembrane region" description="Helical" evidence="8">
    <location>
        <begin position="274"/>
        <end position="294"/>
    </location>
</feature>
<dbReference type="AlphaFoldDB" id="A0A2I4CYN8"/>
<dbReference type="PROSITE" id="PS50262">
    <property type="entry name" value="G_PROTEIN_RECEP_F1_2"/>
    <property type="match status" value="1"/>
</dbReference>
<dbReference type="GO" id="GO:0004930">
    <property type="term" value="F:G protein-coupled receptor activity"/>
    <property type="evidence" value="ECO:0007669"/>
    <property type="project" value="InterPro"/>
</dbReference>
<evidence type="ECO:0000256" key="6">
    <source>
        <dbReference type="ARBA" id="ARBA00023136"/>
    </source>
</evidence>
<gene>
    <name evidence="11" type="primary">LOC106533373</name>
</gene>
<dbReference type="InterPro" id="IPR000725">
    <property type="entry name" value="Olfact_rcpt"/>
</dbReference>
<evidence type="ECO:0000256" key="4">
    <source>
        <dbReference type="ARBA" id="ARBA00022725"/>
    </source>
</evidence>
<feature type="transmembrane region" description="Helical" evidence="8">
    <location>
        <begin position="28"/>
        <end position="50"/>
    </location>
</feature>
<accession>A0A2I4CYN8</accession>
<proteinExistence type="predicted"/>
<keyword evidence="5 8" id="KW-1133">Transmembrane helix</keyword>
<comment type="subcellular location">
    <subcellularLocation>
        <location evidence="1">Membrane</location>
        <topology evidence="1">Multi-pass membrane protein</topology>
    </subcellularLocation>
</comment>
<feature type="transmembrane region" description="Helical" evidence="8">
    <location>
        <begin position="95"/>
        <end position="122"/>
    </location>
</feature>
<feature type="domain" description="G-protein coupled receptors family 1 profile" evidence="9">
    <location>
        <begin position="43"/>
        <end position="292"/>
    </location>
</feature>
<name>A0A2I4CYN8_AUSLI</name>
<dbReference type="PRINTS" id="PR00237">
    <property type="entry name" value="GPCRRHODOPSN"/>
</dbReference>
<dbReference type="Proteomes" id="UP000192220">
    <property type="component" value="Unplaced"/>
</dbReference>
<dbReference type="PANTHER" id="PTHR26450">
    <property type="entry name" value="OLFACTORY RECEPTOR 56B1-RELATED"/>
    <property type="match status" value="1"/>
</dbReference>
<keyword evidence="6 8" id="KW-0472">Membrane</keyword>
<dbReference type="PANTHER" id="PTHR26450:SF391">
    <property type="entry name" value="ODORANT RECEPTOR-RELATED"/>
    <property type="match status" value="1"/>
</dbReference>
<dbReference type="GO" id="GO:0005886">
    <property type="term" value="C:plasma membrane"/>
    <property type="evidence" value="ECO:0007669"/>
    <property type="project" value="TreeGrafter"/>
</dbReference>
<evidence type="ECO:0000256" key="8">
    <source>
        <dbReference type="SAM" id="Phobius"/>
    </source>
</evidence>
<reference evidence="11" key="1">
    <citation type="submission" date="2025-08" db="UniProtKB">
        <authorList>
            <consortium name="RefSeq"/>
        </authorList>
    </citation>
    <scope>IDENTIFICATION</scope>
    <source>
        <strain evidence="11">Quisiro</strain>
        <tissue evidence="11">Liver</tissue>
    </source>
</reference>
<dbReference type="Gene3D" id="1.20.1070.10">
    <property type="entry name" value="Rhodopsin 7-helix transmembrane proteins"/>
    <property type="match status" value="1"/>
</dbReference>
<dbReference type="PRINTS" id="PR00245">
    <property type="entry name" value="OLFACTORYR"/>
</dbReference>
<protein>
    <submittedName>
        <fullName evidence="11">Olfactory receptor 52K1-like</fullName>
    </submittedName>
</protein>
<keyword evidence="4" id="KW-0552">Olfaction</keyword>
<dbReference type="KEGG" id="alim:106533373"/>
<sequence>MESKWRNISSHQYFIFNSFSDLGALKPLVFIPFFFLVIVSLFANSLLFYVIISQRSLHSPMFILIACMMGLNLSPPLLILPYLTVNLLFDMRGIYLSGCLAQMFCIYLLGTCQSTVLVLMALDRYFAICKPLHYQEHLSLPRFLRFVIPLLSRNVLLVTLVVSLAGRLPFCFSNVINHCICEHMALVELACGSTAINSLLGSMSIFLITVLDFCFISISYVVIFYSVLRSGTAGKKALHTCITHIIVMIINLAFVLATTIMYRIRNSIPDAARVFLSVMYLFFPSCFNPIIYGFRTTEIRQHILKTLSSCRPVQTVKYP</sequence>
<dbReference type="InParanoid" id="A0A2I4CYN8"/>